<evidence type="ECO:0000256" key="2">
    <source>
        <dbReference type="ARBA" id="ARBA00022679"/>
    </source>
</evidence>
<protein>
    <submittedName>
        <fullName evidence="4">O-methyltransferase</fullName>
    </submittedName>
</protein>
<keyword evidence="5" id="KW-1185">Reference proteome</keyword>
<dbReference type="PROSITE" id="PS51682">
    <property type="entry name" value="SAM_OMT_I"/>
    <property type="match status" value="1"/>
</dbReference>
<comment type="caution">
    <text evidence="4">The sequence shown here is derived from an EMBL/GenBank/DDBJ whole genome shotgun (WGS) entry which is preliminary data.</text>
</comment>
<dbReference type="Pfam" id="PF01596">
    <property type="entry name" value="Methyltransf_3"/>
    <property type="match status" value="1"/>
</dbReference>
<reference evidence="5" key="1">
    <citation type="journal article" date="2019" name="Int. J. Syst. Evol. Microbiol.">
        <title>The Global Catalogue of Microorganisms (GCM) 10K type strain sequencing project: providing services to taxonomists for standard genome sequencing and annotation.</title>
        <authorList>
            <consortium name="The Broad Institute Genomics Platform"/>
            <consortium name="The Broad Institute Genome Sequencing Center for Infectious Disease"/>
            <person name="Wu L."/>
            <person name="Ma J."/>
        </authorList>
    </citation>
    <scope>NUCLEOTIDE SEQUENCE [LARGE SCALE GENOMIC DNA]</scope>
    <source>
        <strain evidence="5">JCM 17688</strain>
    </source>
</reference>
<evidence type="ECO:0000256" key="1">
    <source>
        <dbReference type="ARBA" id="ARBA00022603"/>
    </source>
</evidence>
<accession>A0ABP8KH26</accession>
<dbReference type="CDD" id="cd02440">
    <property type="entry name" value="AdoMet_MTases"/>
    <property type="match status" value="1"/>
</dbReference>
<evidence type="ECO:0000313" key="5">
    <source>
        <dbReference type="Proteomes" id="UP001500635"/>
    </source>
</evidence>
<name>A0ABP8KH26_9ACTN</name>
<keyword evidence="2" id="KW-0808">Transferase</keyword>
<dbReference type="SUPFAM" id="SSF53335">
    <property type="entry name" value="S-adenosyl-L-methionine-dependent methyltransferases"/>
    <property type="match status" value="1"/>
</dbReference>
<evidence type="ECO:0000256" key="3">
    <source>
        <dbReference type="ARBA" id="ARBA00022691"/>
    </source>
</evidence>
<keyword evidence="1" id="KW-0489">Methyltransferase</keyword>
<evidence type="ECO:0000313" key="4">
    <source>
        <dbReference type="EMBL" id="GAA4406495.1"/>
    </source>
</evidence>
<dbReference type="EMBL" id="BAABFR010000157">
    <property type="protein sequence ID" value="GAA4406495.1"/>
    <property type="molecule type" value="Genomic_DNA"/>
</dbReference>
<organism evidence="4 5">
    <name type="scientific">Tsukamurella soli</name>
    <dbReference type="NCBI Taxonomy" id="644556"/>
    <lineage>
        <taxon>Bacteria</taxon>
        <taxon>Bacillati</taxon>
        <taxon>Actinomycetota</taxon>
        <taxon>Actinomycetes</taxon>
        <taxon>Mycobacteriales</taxon>
        <taxon>Tsukamurellaceae</taxon>
        <taxon>Tsukamurella</taxon>
    </lineage>
</organism>
<sequence length="195" mass="20760">MDDRLRAVLDGLHRAGVEHDAVTPDRSNRYRNLEPDSAALLALLVRACGAQSLLELGTSNGYSTLWLADAARDTGGCLVTVDSDGERSGQARDTLTRVGLAQLVDLRIADAAQVLAESSDGQWDFILLDAERPAYAGYWADLVRALRVGGLLAVDNVLSHAEQVGAFRAVVASDPRVEEAVVPTGAGVLLVVRRS</sequence>
<dbReference type="RefSeq" id="WP_345001465.1">
    <property type="nucleotide sequence ID" value="NZ_BAABFR010000157.1"/>
</dbReference>
<dbReference type="Gene3D" id="3.40.50.150">
    <property type="entry name" value="Vaccinia Virus protein VP39"/>
    <property type="match status" value="1"/>
</dbReference>
<dbReference type="PANTHER" id="PTHR43167">
    <property type="entry name" value="PUTATIVE (AFU_ORTHOLOGUE AFUA_6G01830)-RELATED"/>
    <property type="match status" value="1"/>
</dbReference>
<keyword evidence="3" id="KW-0949">S-adenosyl-L-methionine</keyword>
<gene>
    <name evidence="4" type="ORF">GCM10023147_50130</name>
</gene>
<dbReference type="InterPro" id="IPR029063">
    <property type="entry name" value="SAM-dependent_MTases_sf"/>
</dbReference>
<proteinExistence type="predicted"/>
<dbReference type="Proteomes" id="UP001500635">
    <property type="component" value="Unassembled WGS sequence"/>
</dbReference>
<dbReference type="InterPro" id="IPR002935">
    <property type="entry name" value="SAM_O-MeTrfase"/>
</dbReference>
<dbReference type="PANTHER" id="PTHR43167:SF1">
    <property type="entry name" value="PUTATIVE (AFU_ORTHOLOGUE AFUA_6G01830)-RELATED"/>
    <property type="match status" value="1"/>
</dbReference>